<protein>
    <submittedName>
        <fullName evidence="3">Uncharacterized protein</fullName>
    </submittedName>
</protein>
<dbReference type="EMBL" id="CAJFCW020000005">
    <property type="protein sequence ID" value="CAG9120578.1"/>
    <property type="molecule type" value="Genomic_DNA"/>
</dbReference>
<dbReference type="Proteomes" id="UP000783686">
    <property type="component" value="Unassembled WGS sequence"/>
</dbReference>
<reference evidence="3" key="1">
    <citation type="submission" date="2020-09" db="EMBL/GenBank/DDBJ databases">
        <authorList>
            <person name="Kikuchi T."/>
        </authorList>
    </citation>
    <scope>NUCLEOTIDE SEQUENCE</scope>
    <source>
        <strain evidence="3">SH1</strain>
    </source>
</reference>
<sequence>MLLPSCINQILYIPLVIPIISVLLQCTHRKEKVKLVSQLSKAEANKRIHPPPKPVKEAESKKTYVAKKRHADDDTLKEIKSIRKDEDKSG</sequence>
<evidence type="ECO:0000256" key="2">
    <source>
        <dbReference type="SAM" id="Phobius"/>
    </source>
</evidence>
<organism evidence="3 4">
    <name type="scientific">Bursaphelenchus okinawaensis</name>
    <dbReference type="NCBI Taxonomy" id="465554"/>
    <lineage>
        <taxon>Eukaryota</taxon>
        <taxon>Metazoa</taxon>
        <taxon>Ecdysozoa</taxon>
        <taxon>Nematoda</taxon>
        <taxon>Chromadorea</taxon>
        <taxon>Rhabditida</taxon>
        <taxon>Tylenchina</taxon>
        <taxon>Tylenchomorpha</taxon>
        <taxon>Aphelenchoidea</taxon>
        <taxon>Aphelenchoididae</taxon>
        <taxon>Bursaphelenchus</taxon>
    </lineage>
</organism>
<feature type="transmembrane region" description="Helical" evidence="2">
    <location>
        <begin position="6"/>
        <end position="24"/>
    </location>
</feature>
<keyword evidence="2" id="KW-0472">Membrane</keyword>
<dbReference type="Proteomes" id="UP000614601">
    <property type="component" value="Unassembled WGS sequence"/>
</dbReference>
<feature type="compositionally biased region" description="Basic and acidic residues" evidence="1">
    <location>
        <begin position="70"/>
        <end position="90"/>
    </location>
</feature>
<accession>A0A811LAK0</accession>
<proteinExistence type="predicted"/>
<evidence type="ECO:0000256" key="1">
    <source>
        <dbReference type="SAM" id="MobiDB-lite"/>
    </source>
</evidence>
<keyword evidence="2" id="KW-1133">Transmembrane helix</keyword>
<name>A0A811LAK0_9BILA</name>
<evidence type="ECO:0000313" key="4">
    <source>
        <dbReference type="Proteomes" id="UP000614601"/>
    </source>
</evidence>
<feature type="region of interest" description="Disordered" evidence="1">
    <location>
        <begin position="40"/>
        <end position="90"/>
    </location>
</feature>
<keyword evidence="2" id="KW-0812">Transmembrane</keyword>
<dbReference type="EMBL" id="CAJFDH010000005">
    <property type="protein sequence ID" value="CAD5225231.1"/>
    <property type="molecule type" value="Genomic_DNA"/>
</dbReference>
<dbReference type="AlphaFoldDB" id="A0A811LAK0"/>
<evidence type="ECO:0000313" key="3">
    <source>
        <dbReference type="EMBL" id="CAD5225231.1"/>
    </source>
</evidence>
<comment type="caution">
    <text evidence="3">The sequence shown here is derived from an EMBL/GenBank/DDBJ whole genome shotgun (WGS) entry which is preliminary data.</text>
</comment>
<keyword evidence="4" id="KW-1185">Reference proteome</keyword>
<gene>
    <name evidence="3" type="ORF">BOKJ2_LOCUS11475</name>
</gene>